<dbReference type="InterPro" id="IPR008250">
    <property type="entry name" value="ATPase_P-typ_transduc_dom_A_sf"/>
</dbReference>
<dbReference type="GO" id="GO:0000287">
    <property type="term" value="F:magnesium ion binding"/>
    <property type="evidence" value="ECO:0007669"/>
    <property type="project" value="UniProtKB-UniRule"/>
</dbReference>
<evidence type="ECO:0000256" key="14">
    <source>
        <dbReference type="ARBA" id="ARBA00049128"/>
    </source>
</evidence>
<proteinExistence type="inferred from homology"/>
<feature type="binding site" evidence="16">
    <location>
        <position position="838"/>
    </location>
    <ligand>
        <name>ATP</name>
        <dbReference type="ChEBI" id="CHEBI:30616"/>
    </ligand>
</feature>
<evidence type="ECO:0000256" key="6">
    <source>
        <dbReference type="ARBA" id="ARBA00022723"/>
    </source>
</evidence>
<evidence type="ECO:0000256" key="16">
    <source>
        <dbReference type="PIRSR" id="PIRSR606539-2"/>
    </source>
</evidence>
<keyword evidence="3" id="KW-0813">Transport</keyword>
<feature type="transmembrane region" description="Helical" evidence="18">
    <location>
        <begin position="145"/>
        <end position="163"/>
    </location>
</feature>
<evidence type="ECO:0000256" key="8">
    <source>
        <dbReference type="ARBA" id="ARBA00022840"/>
    </source>
</evidence>
<dbReference type="SUPFAM" id="SSF81653">
    <property type="entry name" value="Calcium ATPase, transduction domain A"/>
    <property type="match status" value="1"/>
</dbReference>
<evidence type="ECO:0000313" key="23">
    <source>
        <dbReference type="EMBL" id="EPS95088.1"/>
    </source>
</evidence>
<keyword evidence="11 18" id="KW-1133">Transmembrane helix</keyword>
<dbReference type="GO" id="GO:0005524">
    <property type="term" value="F:ATP binding"/>
    <property type="evidence" value="ECO:0007669"/>
    <property type="project" value="UniProtKB-UniRule"/>
</dbReference>
<evidence type="ECO:0000256" key="18">
    <source>
        <dbReference type="RuleBase" id="RU362033"/>
    </source>
</evidence>
<dbReference type="EC" id="7.6.2.1" evidence="18"/>
<feature type="transmembrane region" description="Helical" evidence="18">
    <location>
        <begin position="1327"/>
        <end position="1347"/>
    </location>
</feature>
<feature type="binding site" evidence="17">
    <location>
        <position position="1081"/>
    </location>
    <ligand>
        <name>Mg(2+)</name>
        <dbReference type="ChEBI" id="CHEBI:18420"/>
    </ligand>
</feature>
<keyword evidence="6 17" id="KW-0479">Metal-binding</keyword>
<feature type="binding site" evidence="16">
    <location>
        <position position="641"/>
    </location>
    <ligand>
        <name>ATP</name>
        <dbReference type="ChEBI" id="CHEBI:30616"/>
    </ligand>
</feature>
<feature type="binding site" evidence="16">
    <location>
        <position position="1084"/>
    </location>
    <ligand>
        <name>ATP</name>
        <dbReference type="ChEBI" id="CHEBI:30616"/>
    </ligand>
</feature>
<dbReference type="PANTHER" id="PTHR24092:SF180">
    <property type="entry name" value="PHOSPHOLIPID-TRANSPORTING ATPASE DNF1-RELATED"/>
    <property type="match status" value="1"/>
</dbReference>
<dbReference type="InterPro" id="IPR036412">
    <property type="entry name" value="HAD-like_sf"/>
</dbReference>
<feature type="compositionally biased region" description="Polar residues" evidence="19">
    <location>
        <begin position="271"/>
        <end position="283"/>
    </location>
</feature>
<comment type="cofactor">
    <cofactor evidence="17">
        <name>Mg(2+)</name>
        <dbReference type="ChEBI" id="CHEBI:18420"/>
    </cofactor>
</comment>
<evidence type="ECO:0000256" key="10">
    <source>
        <dbReference type="ARBA" id="ARBA00022967"/>
    </source>
</evidence>
<dbReference type="Proteomes" id="UP000015241">
    <property type="component" value="Unassembled WGS sequence"/>
</dbReference>
<evidence type="ECO:0000259" key="20">
    <source>
        <dbReference type="Pfam" id="PF00122"/>
    </source>
</evidence>
<dbReference type="PROSITE" id="PS00154">
    <property type="entry name" value="ATPASE_E1_E2"/>
    <property type="match status" value="1"/>
</dbReference>
<feature type="binding site" evidence="16">
    <location>
        <position position="954"/>
    </location>
    <ligand>
        <name>ATP</name>
        <dbReference type="ChEBI" id="CHEBI:30616"/>
    </ligand>
</feature>
<comment type="subcellular location">
    <subcellularLocation>
        <location evidence="1">Endomembrane system</location>
        <topology evidence="1">Multi-pass membrane protein</topology>
    </subcellularLocation>
    <subcellularLocation>
        <location evidence="18">Membrane</location>
        <topology evidence="18">Multi-pass membrane protein</topology>
    </subcellularLocation>
</comment>
<dbReference type="Pfam" id="PF16209">
    <property type="entry name" value="PhoLip_ATPase_N"/>
    <property type="match status" value="1"/>
</dbReference>
<feature type="compositionally biased region" description="Acidic residues" evidence="19">
    <location>
        <begin position="13"/>
        <end position="26"/>
    </location>
</feature>
<accession>S8DV36</accession>
<dbReference type="GO" id="GO:0016887">
    <property type="term" value="F:ATP hydrolysis activity"/>
    <property type="evidence" value="ECO:0007669"/>
    <property type="project" value="InterPro"/>
</dbReference>
<feature type="binding site" evidence="16">
    <location>
        <position position="1055"/>
    </location>
    <ligand>
        <name>ATP</name>
        <dbReference type="ChEBI" id="CHEBI:30616"/>
    </ligand>
</feature>
<dbReference type="Pfam" id="PF13246">
    <property type="entry name" value="Cation_ATPase"/>
    <property type="match status" value="1"/>
</dbReference>
<feature type="binding site" evidence="16">
    <location>
        <position position="774"/>
    </location>
    <ligand>
        <name>ATP</name>
        <dbReference type="ChEBI" id="CHEBI:30616"/>
    </ligand>
</feature>
<feature type="transmembrane region" description="Helical" evidence="18">
    <location>
        <begin position="1288"/>
        <end position="1307"/>
    </location>
</feature>
<feature type="domain" description="P-type ATPase A" evidence="20">
    <location>
        <begin position="364"/>
        <end position="419"/>
    </location>
</feature>
<dbReference type="PRINTS" id="PR00119">
    <property type="entry name" value="CATATPASE"/>
</dbReference>
<feature type="binding site" evidence="16">
    <location>
        <position position="952"/>
    </location>
    <ligand>
        <name>ATP</name>
        <dbReference type="ChEBI" id="CHEBI:30616"/>
    </ligand>
</feature>
<evidence type="ECO:0000256" key="5">
    <source>
        <dbReference type="ARBA" id="ARBA00022692"/>
    </source>
</evidence>
<dbReference type="InterPro" id="IPR023299">
    <property type="entry name" value="ATPase_P-typ_cyto_dom_N"/>
</dbReference>
<feature type="transmembrane region" description="Helical" evidence="18">
    <location>
        <begin position="1170"/>
        <end position="1191"/>
    </location>
</feature>
<dbReference type="FunFam" id="3.40.50.1000:FF:000014">
    <property type="entry name" value="Phospholipid-transporting ATPase"/>
    <property type="match status" value="1"/>
</dbReference>
<dbReference type="FunCoup" id="S8DV36">
    <property type="interactions" value="63"/>
</dbReference>
<evidence type="ECO:0000256" key="12">
    <source>
        <dbReference type="ARBA" id="ARBA00023136"/>
    </source>
</evidence>
<protein>
    <recommendedName>
        <fullName evidence="18">Phospholipid-transporting ATPase</fullName>
        <ecNumber evidence="18">7.6.2.1</ecNumber>
    </recommendedName>
</protein>
<comment type="catalytic activity">
    <reaction evidence="14">
        <text>a 1,2-diacyl-sn-glycero-3-phosphoethanolamine(out) + ATP + H2O = a 1,2-diacyl-sn-glycero-3-phosphoethanolamine(in) + ADP + phosphate + H(+)</text>
        <dbReference type="Rhea" id="RHEA:66132"/>
        <dbReference type="ChEBI" id="CHEBI:15377"/>
        <dbReference type="ChEBI" id="CHEBI:15378"/>
        <dbReference type="ChEBI" id="CHEBI:30616"/>
        <dbReference type="ChEBI" id="CHEBI:43474"/>
        <dbReference type="ChEBI" id="CHEBI:64612"/>
        <dbReference type="ChEBI" id="CHEBI:456216"/>
    </reaction>
    <physiologicalReaction direction="left-to-right" evidence="14">
        <dbReference type="Rhea" id="RHEA:66133"/>
    </physiologicalReaction>
</comment>
<evidence type="ECO:0000256" key="9">
    <source>
        <dbReference type="ARBA" id="ARBA00022842"/>
    </source>
</evidence>
<evidence type="ECO:0000256" key="19">
    <source>
        <dbReference type="SAM" id="MobiDB-lite"/>
    </source>
</evidence>
<dbReference type="EMBL" id="KE504215">
    <property type="protein sequence ID" value="EPS95088.1"/>
    <property type="molecule type" value="Genomic_DNA"/>
</dbReference>
<sequence length="1584" mass="177683">MPYLDPQRYPPPTDDESTDEEQDAVDPDLRLRTVRTAASTIAESSRQEDRQRRRRKSMKEVFRRRSSKKKQRAGLPGSSDGGEPPVPRVVGQRRQVYVNFPLPREQVDPRGEPLVQYQRNKVRTSKYTILTFIPKNLYEQFRRVANVYFLALAILPVFSVFGATTPQLASLPLIFILTVTAIKDGIEDYRRASLDEEVNTSAATKLGQWRNVNQPTDPRSWFERLLRINPPGRVTKGVRKLREREAQEGMEIVLSKGLEGELVSVRMSQDPNASFTSLPSDASTALKYDTPDASPKVPVLDHHSYPPNQGASGSVRAAQHQTHRPGLGSWSGGSGTLAIYQESVHERASLGAMNDGQRTAGFARWERTLWKKLEVGDIVLLRENEQIPADIVVLSTSDPDNMCYVETKNLDGETNLKPRKSVHATSAITSEEDVERSSFVLDSEPPHQNLYLYNGVLKYRVVGTEVMKQESVTINELLLRGCTLRNTAWVIGLVVFTGPDTKIMLNGGATPSKRSKIERETNFNVIVNFGVLIVMCLISAIANGLYDAKNGTSADYFEQGSLPSDSNVLNAIVTFVACLIAFQNIVPISLYISIEIVKTIQAFFISQDFDMYYQPLQAGCVPKTWNISDDLGQIEYIFSDKTGTLTQNVMEFQKCSVNGIAYGEGVTEAQRGAAKRVGAESLDPEEQDELLRHLKEDMLTKMSRAFKNRYLQPRKLTLISPQLVDDLTNKASDQRLHLIAFFRALALCHSVLSDRPEPREQPFHLEYKAESPDEAALVAAARDVGFPFVQKSREGIDIEVMGQPERHQLLQLIEFNSTRKRMSVLMRNPQGQVVLYTKGADSVIYERLTRDHDPELKAKTSRDMEAFANGGLRTLCIAYRFVSEEEYMRWQSVYDAATTSADRDTEIDKANAMIEHSLTILGATALEDKLQEGVPEAIETLHQAGIKLWILTGDKIQTAIEIGFSCNLLKNDMEIMILSAGDVVSARSQIEAGINKVASMLGPPSLNKQRGFVAGAQAAFAVVIDGDTLHHALSPTLKVLFLNLTTQCETVVCCRVSPAQKALVVKLVKEGRNAMTLSIGDGANDVAMIQEANIGCGLLGHEGSQAAMSADYAFAQFRFLTKLLVVHGRWSYQRIADMHSNFFYKNVIWTFPLFWYMIFNNFDATYLYQYSFILLCNLVFTSLPVIVMGAFDQDINAKAALAFPQLYIRGIRGLEYTRTKFWMYMLDGLYQSIIVFFIPYLVWTIGLPASWNNGRTFESQSDLGTTVAVAAIFSANSYVGLNIHYWTVITWIVVFGSSIVMVVWIVVYSFFETPNFNDEVIILYSEVSFWATVIASVVIALAPRFFVKFFKSAYMPLDRDIVREMWVMGDLKDQLGIGHRKHRKRGPGHDAEKAPMFQQPHYRSESEASHVHIDNVPGLRDESCGDSISPPPSASLMGRATTHNAFHENTASEDLLPSTRRPFHGVLDDVRVSYYSASDIPAPSPIPPPSQYTRTPPMSTVNSDLVSMYSQPTHILRQSSTYSNTPETFEMHVREPSGEWQHQQESSDHTRFYSYDYEDRPPTNDLAASHSQEPSRESMYGQAI</sequence>
<feature type="transmembrane region" description="Helical" evidence="18">
    <location>
        <begin position="523"/>
        <end position="546"/>
    </location>
</feature>
<feature type="binding site" evidence="16">
    <location>
        <position position="1061"/>
    </location>
    <ligand>
        <name>ATP</name>
        <dbReference type="ChEBI" id="CHEBI:30616"/>
    </ligand>
</feature>
<feature type="binding site" evidence="17">
    <location>
        <position position="642"/>
    </location>
    <ligand>
        <name>Mg(2+)</name>
        <dbReference type="ChEBI" id="CHEBI:18420"/>
    </ligand>
</feature>
<dbReference type="HOGENOM" id="CLU_000846_4_2_1"/>
<evidence type="ECO:0000259" key="22">
    <source>
        <dbReference type="Pfam" id="PF16212"/>
    </source>
</evidence>
<evidence type="ECO:0000256" key="1">
    <source>
        <dbReference type="ARBA" id="ARBA00004127"/>
    </source>
</evidence>
<feature type="binding site" evidence="16">
    <location>
        <position position="1085"/>
    </location>
    <ligand>
        <name>ATP</name>
        <dbReference type="ChEBI" id="CHEBI:30616"/>
    </ligand>
</feature>
<dbReference type="STRING" id="743788.S8DV36"/>
<keyword evidence="12 18" id="KW-0472">Membrane</keyword>
<gene>
    <name evidence="23" type="ORF">FOMPIDRAFT_1054478</name>
</gene>
<dbReference type="InterPro" id="IPR006539">
    <property type="entry name" value="P-type_ATPase_IV"/>
</dbReference>
<feature type="transmembrane region" description="Helical" evidence="18">
    <location>
        <begin position="1221"/>
        <end position="1243"/>
    </location>
</feature>
<dbReference type="SUPFAM" id="SSF56784">
    <property type="entry name" value="HAD-like"/>
    <property type="match status" value="1"/>
</dbReference>
<feature type="binding site" evidence="16">
    <location>
        <position position="873"/>
    </location>
    <ligand>
        <name>ATP</name>
        <dbReference type="ChEBI" id="CHEBI:30616"/>
    </ligand>
</feature>
<dbReference type="InterPro" id="IPR032631">
    <property type="entry name" value="P-type_ATPase_N"/>
</dbReference>
<dbReference type="OrthoDB" id="377733at2759"/>
<evidence type="ECO:0000256" key="3">
    <source>
        <dbReference type="ARBA" id="ARBA00022448"/>
    </source>
</evidence>
<evidence type="ECO:0000313" key="24">
    <source>
        <dbReference type="Proteomes" id="UP000015241"/>
    </source>
</evidence>
<keyword evidence="5 18" id="KW-0812">Transmembrane</keyword>
<dbReference type="Gene3D" id="2.70.150.10">
    <property type="entry name" value="Calcium-transporting ATPase, cytoplasmic transduction domain A"/>
    <property type="match status" value="1"/>
</dbReference>
<dbReference type="Pfam" id="PF00122">
    <property type="entry name" value="E1-E2_ATPase"/>
    <property type="match status" value="1"/>
</dbReference>
<keyword evidence="9 17" id="KW-0460">Magnesium</keyword>
<dbReference type="SFLD" id="SFLDF00027">
    <property type="entry name" value="p-type_atpase"/>
    <property type="match status" value="1"/>
</dbReference>
<dbReference type="CDD" id="cd02073">
    <property type="entry name" value="P-type_ATPase_APLT_Dnf-like"/>
    <property type="match status" value="1"/>
</dbReference>
<dbReference type="InterPro" id="IPR032630">
    <property type="entry name" value="P_typ_ATPase_c"/>
</dbReference>
<dbReference type="InterPro" id="IPR023298">
    <property type="entry name" value="ATPase_P-typ_TM_dom_sf"/>
</dbReference>
<dbReference type="InterPro" id="IPR044492">
    <property type="entry name" value="P_typ_ATPase_HD_dom"/>
</dbReference>
<feature type="binding site" evidence="16">
    <location>
        <position position="640"/>
    </location>
    <ligand>
        <name>ATP</name>
        <dbReference type="ChEBI" id="CHEBI:30616"/>
    </ligand>
</feature>
<feature type="region of interest" description="Disordered" evidence="19">
    <location>
        <begin position="1535"/>
        <end position="1584"/>
    </location>
</feature>
<organism evidence="23 24">
    <name type="scientific">Fomitopsis schrenkii</name>
    <name type="common">Brown rot fungus</name>
    <dbReference type="NCBI Taxonomy" id="2126942"/>
    <lineage>
        <taxon>Eukaryota</taxon>
        <taxon>Fungi</taxon>
        <taxon>Dikarya</taxon>
        <taxon>Basidiomycota</taxon>
        <taxon>Agaricomycotina</taxon>
        <taxon>Agaricomycetes</taxon>
        <taxon>Polyporales</taxon>
        <taxon>Fomitopsis</taxon>
    </lineage>
</organism>
<dbReference type="InParanoid" id="S8DV36"/>
<feature type="region of interest" description="Disordered" evidence="19">
    <location>
        <begin position="271"/>
        <end position="330"/>
    </location>
</feature>
<comment type="catalytic activity">
    <reaction evidence="13 18">
        <text>ATP + H2O + phospholipidSide 1 = ADP + phosphate + phospholipidSide 2.</text>
        <dbReference type="EC" id="7.6.2.1"/>
    </reaction>
</comment>
<evidence type="ECO:0000256" key="2">
    <source>
        <dbReference type="ARBA" id="ARBA00008109"/>
    </source>
</evidence>
<dbReference type="GO" id="GO:0140326">
    <property type="term" value="F:ATPase-coupled intramembrane lipid transporter activity"/>
    <property type="evidence" value="ECO:0007669"/>
    <property type="project" value="UniProtKB-EC"/>
</dbReference>
<evidence type="ECO:0000256" key="11">
    <source>
        <dbReference type="ARBA" id="ARBA00022989"/>
    </source>
</evidence>
<feature type="transmembrane region" description="Helical" evidence="18">
    <location>
        <begin position="1142"/>
        <end position="1158"/>
    </location>
</feature>
<dbReference type="GO" id="GO:0012505">
    <property type="term" value="C:endomembrane system"/>
    <property type="evidence" value="ECO:0007669"/>
    <property type="project" value="UniProtKB-SubCell"/>
</dbReference>
<evidence type="ECO:0000256" key="15">
    <source>
        <dbReference type="PIRSR" id="PIRSR606539-1"/>
    </source>
</evidence>
<keyword evidence="8 16" id="KW-0067">ATP-binding</keyword>
<dbReference type="eggNOG" id="KOG0206">
    <property type="taxonomic scope" value="Eukaryota"/>
</dbReference>
<keyword evidence="7 16" id="KW-0547">Nucleotide-binding</keyword>
<evidence type="ECO:0000259" key="21">
    <source>
        <dbReference type="Pfam" id="PF16209"/>
    </source>
</evidence>
<feature type="domain" description="P-type ATPase N-terminal" evidence="21">
    <location>
        <begin position="115"/>
        <end position="166"/>
    </location>
</feature>
<dbReference type="NCBIfam" id="TIGR01494">
    <property type="entry name" value="ATPase_P-type"/>
    <property type="match status" value="1"/>
</dbReference>
<feature type="binding site" evidence="17">
    <location>
        <position position="640"/>
    </location>
    <ligand>
        <name>Mg(2+)</name>
        <dbReference type="ChEBI" id="CHEBI:18420"/>
    </ligand>
</feature>
<feature type="active site" description="4-aspartylphosphate intermediate" evidence="15">
    <location>
        <position position="640"/>
    </location>
</feature>
<evidence type="ECO:0000256" key="13">
    <source>
        <dbReference type="ARBA" id="ARBA00034036"/>
    </source>
</evidence>
<dbReference type="SUPFAM" id="SSF81665">
    <property type="entry name" value="Calcium ATPase, transmembrane domain M"/>
    <property type="match status" value="1"/>
</dbReference>
<dbReference type="FunFam" id="3.40.1110.10:FF:000087">
    <property type="entry name" value="Phospholipid-transporting ATPase"/>
    <property type="match status" value="1"/>
</dbReference>
<feature type="transmembrane region" description="Helical" evidence="18">
    <location>
        <begin position="566"/>
        <end position="592"/>
    </location>
</feature>
<dbReference type="FunFam" id="3.40.50.1000:FF:000001">
    <property type="entry name" value="Phospholipid-transporting ATPase IC"/>
    <property type="match status" value="1"/>
</dbReference>
<evidence type="ECO:0000256" key="17">
    <source>
        <dbReference type="PIRSR" id="PIRSR606539-3"/>
    </source>
</evidence>
<dbReference type="InterPro" id="IPR059000">
    <property type="entry name" value="ATPase_P-type_domA"/>
</dbReference>
<dbReference type="Pfam" id="PF16212">
    <property type="entry name" value="PhoLip_ATPase_C"/>
    <property type="match status" value="1"/>
</dbReference>
<dbReference type="SUPFAM" id="SSF81660">
    <property type="entry name" value="Metal cation-transporting ATPase, ATP-binding domain N"/>
    <property type="match status" value="1"/>
</dbReference>
<feature type="compositionally biased region" description="Basic and acidic residues" evidence="19">
    <location>
        <begin position="1545"/>
        <end position="1562"/>
    </location>
</feature>
<dbReference type="GO" id="GO:0045332">
    <property type="term" value="P:phospholipid translocation"/>
    <property type="evidence" value="ECO:0007669"/>
    <property type="project" value="TreeGrafter"/>
</dbReference>
<reference evidence="23 24" key="1">
    <citation type="journal article" date="2012" name="Science">
        <title>The Paleozoic origin of enzymatic lignin decomposition reconstructed from 31 fungal genomes.</title>
        <authorList>
            <person name="Floudas D."/>
            <person name="Binder M."/>
            <person name="Riley R."/>
            <person name="Barry K."/>
            <person name="Blanchette R.A."/>
            <person name="Henrissat B."/>
            <person name="Martinez A.T."/>
            <person name="Otillar R."/>
            <person name="Spatafora J.W."/>
            <person name="Yadav J.S."/>
            <person name="Aerts A."/>
            <person name="Benoit I."/>
            <person name="Boyd A."/>
            <person name="Carlson A."/>
            <person name="Copeland A."/>
            <person name="Coutinho P.M."/>
            <person name="de Vries R.P."/>
            <person name="Ferreira P."/>
            <person name="Findley K."/>
            <person name="Foster B."/>
            <person name="Gaskell J."/>
            <person name="Glotzer D."/>
            <person name="Gorecki P."/>
            <person name="Heitman J."/>
            <person name="Hesse C."/>
            <person name="Hori C."/>
            <person name="Igarashi K."/>
            <person name="Jurgens J.A."/>
            <person name="Kallen N."/>
            <person name="Kersten P."/>
            <person name="Kohler A."/>
            <person name="Kuees U."/>
            <person name="Kumar T.K.A."/>
            <person name="Kuo A."/>
            <person name="LaButti K."/>
            <person name="Larrondo L.F."/>
            <person name="Lindquist E."/>
            <person name="Ling A."/>
            <person name="Lombard V."/>
            <person name="Lucas S."/>
            <person name="Lundell T."/>
            <person name="Martin R."/>
            <person name="McLaughlin D.J."/>
            <person name="Morgenstern I."/>
            <person name="Morin E."/>
            <person name="Murat C."/>
            <person name="Nagy L.G."/>
            <person name="Nolan M."/>
            <person name="Ohm R.A."/>
            <person name="Patyshakuliyeva A."/>
            <person name="Rokas A."/>
            <person name="Ruiz-Duenas F.J."/>
            <person name="Sabat G."/>
            <person name="Salamov A."/>
            <person name="Samejima M."/>
            <person name="Schmutz J."/>
            <person name="Slot J.C."/>
            <person name="St John F."/>
            <person name="Stenlid J."/>
            <person name="Sun H."/>
            <person name="Sun S."/>
            <person name="Syed K."/>
            <person name="Tsang A."/>
            <person name="Wiebenga A."/>
            <person name="Young D."/>
            <person name="Pisabarro A."/>
            <person name="Eastwood D.C."/>
            <person name="Martin F."/>
            <person name="Cullen D."/>
            <person name="Grigoriev I.V."/>
            <person name="Hibbett D.S."/>
        </authorList>
    </citation>
    <scope>NUCLEOTIDE SEQUENCE</scope>
    <source>
        <strain evidence="24">FP-58527</strain>
    </source>
</reference>
<evidence type="ECO:0000256" key="7">
    <source>
        <dbReference type="ARBA" id="ARBA00022741"/>
    </source>
</evidence>
<dbReference type="PANTHER" id="PTHR24092">
    <property type="entry name" value="PROBABLE PHOSPHOLIPID-TRANSPORTING ATPASE"/>
    <property type="match status" value="1"/>
</dbReference>
<name>S8DV36_FOMSC</name>
<dbReference type="Gene3D" id="3.40.50.1000">
    <property type="entry name" value="HAD superfamily/HAD-like"/>
    <property type="match status" value="1"/>
</dbReference>
<dbReference type="GO" id="GO:0005886">
    <property type="term" value="C:plasma membrane"/>
    <property type="evidence" value="ECO:0007669"/>
    <property type="project" value="TreeGrafter"/>
</dbReference>
<dbReference type="SFLD" id="SFLDS00003">
    <property type="entry name" value="Haloacid_Dehalogenase"/>
    <property type="match status" value="1"/>
</dbReference>
<evidence type="ECO:0000256" key="4">
    <source>
        <dbReference type="ARBA" id="ARBA00022553"/>
    </source>
</evidence>
<feature type="region of interest" description="Disordered" evidence="19">
    <location>
        <begin position="1"/>
        <end position="90"/>
    </location>
</feature>
<feature type="binding site" evidence="16">
    <location>
        <position position="815"/>
    </location>
    <ligand>
        <name>ATP</name>
        <dbReference type="ChEBI" id="CHEBI:30616"/>
    </ligand>
</feature>
<dbReference type="InterPro" id="IPR018303">
    <property type="entry name" value="ATPase_P-typ_P_site"/>
</dbReference>
<dbReference type="Gene3D" id="3.40.1110.10">
    <property type="entry name" value="Calcium-transporting ATPase, cytoplasmic domain N"/>
    <property type="match status" value="1"/>
</dbReference>
<comment type="similarity">
    <text evidence="2 18">Belongs to the cation transport ATPase (P-type) (TC 3.A.3) family. Type IV subfamily.</text>
</comment>
<keyword evidence="10 18" id="KW-1278">Translocase</keyword>
<dbReference type="NCBIfam" id="TIGR01652">
    <property type="entry name" value="ATPase-Plipid"/>
    <property type="match status" value="1"/>
</dbReference>
<feature type="binding site" evidence="16">
    <location>
        <position position="642"/>
    </location>
    <ligand>
        <name>ATP</name>
        <dbReference type="ChEBI" id="CHEBI:30616"/>
    </ligand>
</feature>
<dbReference type="SFLD" id="SFLDG00002">
    <property type="entry name" value="C1.7:_P-type_atpase_like"/>
    <property type="match status" value="1"/>
</dbReference>
<feature type="binding site" evidence="16">
    <location>
        <position position="953"/>
    </location>
    <ligand>
        <name>ATP</name>
        <dbReference type="ChEBI" id="CHEBI:30616"/>
    </ligand>
</feature>
<keyword evidence="24" id="KW-1185">Reference proteome</keyword>
<dbReference type="InterPro" id="IPR023214">
    <property type="entry name" value="HAD_sf"/>
</dbReference>
<feature type="binding site" evidence="17">
    <location>
        <position position="1085"/>
    </location>
    <ligand>
        <name>Mg(2+)</name>
        <dbReference type="ChEBI" id="CHEBI:18420"/>
    </ligand>
</feature>
<dbReference type="InterPro" id="IPR001757">
    <property type="entry name" value="P_typ_ATPase"/>
</dbReference>
<feature type="domain" description="P-type ATPase C-terminal" evidence="22">
    <location>
        <begin position="1107"/>
        <end position="1356"/>
    </location>
</feature>
<keyword evidence="4" id="KW-0597">Phosphoprotein</keyword>